<proteinExistence type="predicted"/>
<dbReference type="RefSeq" id="WP_206088244.1">
    <property type="nucleotide sequence ID" value="NZ_CP065053.1"/>
</dbReference>
<gene>
    <name evidence="1" type="ORF">IV454_24395</name>
</gene>
<evidence type="ECO:0000313" key="2">
    <source>
        <dbReference type="Proteomes" id="UP000662888"/>
    </source>
</evidence>
<evidence type="ECO:0000313" key="1">
    <source>
        <dbReference type="EMBL" id="QPI48638.1"/>
    </source>
</evidence>
<keyword evidence="2" id="KW-1185">Reference proteome</keyword>
<organism evidence="1 2">
    <name type="scientific">Massilia antarctica</name>
    <dbReference type="NCBI Taxonomy" id="2765360"/>
    <lineage>
        <taxon>Bacteria</taxon>
        <taxon>Pseudomonadati</taxon>
        <taxon>Pseudomonadota</taxon>
        <taxon>Betaproteobacteria</taxon>
        <taxon>Burkholderiales</taxon>
        <taxon>Oxalobacteraceae</taxon>
        <taxon>Telluria group</taxon>
        <taxon>Massilia</taxon>
    </lineage>
</organism>
<sequence length="123" mass="12021">MATNNAIAVATSDAVEGMSFCSIWPIAKGLLTGVQAGISNPTLKTAIAALIAAADAVCSGSAADVAGGDAGSGERLAKFGLSVPPAEQSFVAGLSDNELQVLAAIQREAAARGLSKGVGGCIF</sequence>
<protein>
    <submittedName>
        <fullName evidence="1">Uncharacterized protein</fullName>
    </submittedName>
</protein>
<dbReference type="EMBL" id="CP065053">
    <property type="protein sequence ID" value="QPI48638.1"/>
    <property type="molecule type" value="Genomic_DNA"/>
</dbReference>
<name>A0AA48WA10_9BURK</name>
<dbReference type="Proteomes" id="UP000662888">
    <property type="component" value="Chromosome"/>
</dbReference>
<reference evidence="1 2" key="1">
    <citation type="submission" date="2020-11" db="EMBL/GenBank/DDBJ databases">
        <authorList>
            <person name="Sun Q."/>
        </authorList>
    </citation>
    <scope>NUCLEOTIDE SEQUENCE [LARGE SCALE GENOMIC DNA]</scope>
    <source>
        <strain evidence="1 2">P8398</strain>
    </source>
</reference>
<accession>A0AA48WA10</accession>